<reference evidence="2" key="1">
    <citation type="submission" date="2016-11" db="EMBL/GenBank/DDBJ databases">
        <authorList>
            <person name="Varghese N."/>
            <person name="Submissions S."/>
        </authorList>
    </citation>
    <scope>NUCLEOTIDE SEQUENCE [LARGE SCALE GENOMIC DNA]</scope>
    <source>
        <strain evidence="2">DSM 17659</strain>
    </source>
</reference>
<protein>
    <recommendedName>
        <fullName evidence="3">FCP1 homology domain-containing protein</fullName>
    </recommendedName>
</protein>
<dbReference type="EMBL" id="FQWF01000009">
    <property type="protein sequence ID" value="SHG76931.1"/>
    <property type="molecule type" value="Genomic_DNA"/>
</dbReference>
<dbReference type="Pfam" id="PF18143">
    <property type="entry name" value="HAD_SAK_2"/>
    <property type="match status" value="1"/>
</dbReference>
<organism evidence="1 2">
    <name type="scientific">Flavobacterium micromati</name>
    <dbReference type="NCBI Taxonomy" id="229205"/>
    <lineage>
        <taxon>Bacteria</taxon>
        <taxon>Pseudomonadati</taxon>
        <taxon>Bacteroidota</taxon>
        <taxon>Flavobacteriia</taxon>
        <taxon>Flavobacteriales</taxon>
        <taxon>Flavobacteriaceae</taxon>
        <taxon>Flavobacterium</taxon>
    </lineage>
</organism>
<dbReference type="Proteomes" id="UP000184020">
    <property type="component" value="Unassembled WGS sequence"/>
</dbReference>
<gene>
    <name evidence="1" type="ORF">SAMN05444372_109189</name>
</gene>
<accession>A0A1M5MI91</accession>
<dbReference type="OrthoDB" id="764324at2"/>
<keyword evidence="2" id="KW-1185">Reference proteome</keyword>
<evidence type="ECO:0000313" key="1">
    <source>
        <dbReference type="EMBL" id="SHG76931.1"/>
    </source>
</evidence>
<evidence type="ECO:0000313" key="2">
    <source>
        <dbReference type="Proteomes" id="UP000184020"/>
    </source>
</evidence>
<dbReference type="RefSeq" id="WP_073020322.1">
    <property type="nucleotide sequence ID" value="NZ_FQWF01000009.1"/>
</dbReference>
<sequence length="163" mass="18630">MLIFLDIDGVMVQGSSWKSVESLSDGFYKFSPRAVLGLQEIISGTKASIILTTSHKNRFTPKQWKVIFHNRGIDVSSIEKLQTRKIYPNRKEEILTWHKRHKNIKDFVIIDDDKSLNGLPEELKKKLILTNSSIGLTSENALQAIKVLKPKKWKNTIIKSLSV</sequence>
<dbReference type="AlphaFoldDB" id="A0A1M5MI91"/>
<name>A0A1M5MI91_9FLAO</name>
<evidence type="ECO:0008006" key="3">
    <source>
        <dbReference type="Google" id="ProtNLM"/>
    </source>
</evidence>
<proteinExistence type="predicted"/>